<reference evidence="1 2" key="1">
    <citation type="journal article" date="2015" name="Sci. Rep.">
        <title>The power of single molecule real-time sequencing technology in the de novo assembly of a eukaryotic genome.</title>
        <authorList>
            <person name="Sakai H."/>
            <person name="Naito K."/>
            <person name="Ogiso-Tanaka E."/>
            <person name="Takahashi Y."/>
            <person name="Iseki K."/>
            <person name="Muto C."/>
            <person name="Satou K."/>
            <person name="Teruya K."/>
            <person name="Shiroma A."/>
            <person name="Shimoji M."/>
            <person name="Hirano T."/>
            <person name="Itoh T."/>
            <person name="Kaga A."/>
            <person name="Tomooka N."/>
        </authorList>
    </citation>
    <scope>NUCLEOTIDE SEQUENCE [LARGE SCALE GENOMIC DNA]</scope>
    <source>
        <strain evidence="2">cv. Shumari</strain>
    </source>
</reference>
<organism evidence="1 2">
    <name type="scientific">Vigna angularis var. angularis</name>
    <dbReference type="NCBI Taxonomy" id="157739"/>
    <lineage>
        <taxon>Eukaryota</taxon>
        <taxon>Viridiplantae</taxon>
        <taxon>Streptophyta</taxon>
        <taxon>Embryophyta</taxon>
        <taxon>Tracheophyta</taxon>
        <taxon>Spermatophyta</taxon>
        <taxon>Magnoliopsida</taxon>
        <taxon>eudicotyledons</taxon>
        <taxon>Gunneridae</taxon>
        <taxon>Pentapetalae</taxon>
        <taxon>rosids</taxon>
        <taxon>fabids</taxon>
        <taxon>Fabales</taxon>
        <taxon>Fabaceae</taxon>
        <taxon>Papilionoideae</taxon>
        <taxon>50 kb inversion clade</taxon>
        <taxon>NPAAA clade</taxon>
        <taxon>indigoferoid/millettioid clade</taxon>
        <taxon>Phaseoleae</taxon>
        <taxon>Vigna</taxon>
    </lineage>
</organism>
<evidence type="ECO:0000313" key="1">
    <source>
        <dbReference type="EMBL" id="BAT97906.1"/>
    </source>
</evidence>
<gene>
    <name evidence="1" type="primary">Vigan.09G149000</name>
    <name evidence="1" type="ORF">VIGAN_09149000</name>
</gene>
<dbReference type="AlphaFoldDB" id="A0A0S3SZ09"/>
<dbReference type="EMBL" id="AP015042">
    <property type="protein sequence ID" value="BAT97906.1"/>
    <property type="molecule type" value="Genomic_DNA"/>
</dbReference>
<evidence type="ECO:0000313" key="2">
    <source>
        <dbReference type="Proteomes" id="UP000291084"/>
    </source>
</evidence>
<name>A0A0S3SZ09_PHAAN</name>
<accession>A0A0S3SZ09</accession>
<sequence>MSLTLYLAFEVLGFNYVTESVTRELHDGSERHVIMNERQVERDQGHVELDQQEVESRRCTRIRKENSLLKGFAR</sequence>
<protein>
    <submittedName>
        <fullName evidence="1">Uncharacterized protein</fullName>
    </submittedName>
</protein>
<keyword evidence="2" id="KW-1185">Reference proteome</keyword>
<proteinExistence type="predicted"/>
<dbReference type="Proteomes" id="UP000291084">
    <property type="component" value="Chromosome 9"/>
</dbReference>